<evidence type="ECO:0000313" key="1">
    <source>
        <dbReference type="EMBL" id="NIJ51487.1"/>
    </source>
</evidence>
<protein>
    <submittedName>
        <fullName evidence="1">Uncharacterized protein</fullName>
    </submittedName>
</protein>
<gene>
    <name evidence="1" type="ORF">FHS68_000643</name>
</gene>
<sequence length="50" mass="4939">MKSFGVAVAGLKSGAVKSFDIAVTGLKSGAVKSVAALQLAMPVPAARHIS</sequence>
<reference evidence="1 2" key="1">
    <citation type="submission" date="2020-03" db="EMBL/GenBank/DDBJ databases">
        <title>Genomic Encyclopedia of Type Strains, Phase IV (KMG-IV): sequencing the most valuable type-strain genomes for metagenomic binning, comparative biology and taxonomic classification.</title>
        <authorList>
            <person name="Goeker M."/>
        </authorList>
    </citation>
    <scope>NUCLEOTIDE SEQUENCE [LARGE SCALE GENOMIC DNA]</scope>
    <source>
        <strain evidence="1 2">DSM 102865</strain>
    </source>
</reference>
<evidence type="ECO:0000313" key="2">
    <source>
        <dbReference type="Proteomes" id="UP001179181"/>
    </source>
</evidence>
<dbReference type="RefSeq" id="WP_167267150.1">
    <property type="nucleotide sequence ID" value="NZ_JAASQJ010000001.1"/>
</dbReference>
<organism evidence="1 2">
    <name type="scientific">Dyadobacter arcticus</name>
    <dbReference type="NCBI Taxonomy" id="1078754"/>
    <lineage>
        <taxon>Bacteria</taxon>
        <taxon>Pseudomonadati</taxon>
        <taxon>Bacteroidota</taxon>
        <taxon>Cytophagia</taxon>
        <taxon>Cytophagales</taxon>
        <taxon>Spirosomataceae</taxon>
        <taxon>Dyadobacter</taxon>
    </lineage>
</organism>
<dbReference type="EMBL" id="JAASQJ010000001">
    <property type="protein sequence ID" value="NIJ51487.1"/>
    <property type="molecule type" value="Genomic_DNA"/>
</dbReference>
<dbReference type="Proteomes" id="UP001179181">
    <property type="component" value="Unassembled WGS sequence"/>
</dbReference>
<comment type="caution">
    <text evidence="1">The sequence shown here is derived from an EMBL/GenBank/DDBJ whole genome shotgun (WGS) entry which is preliminary data.</text>
</comment>
<proteinExistence type="predicted"/>
<keyword evidence="2" id="KW-1185">Reference proteome</keyword>
<accession>A0ABX0UFM5</accession>
<name>A0ABX0UFM5_9BACT</name>